<dbReference type="STRING" id="1121022.GCA_000376105_02030"/>
<reference evidence="2 3" key="1">
    <citation type="journal article" date="2014" name="Nature">
        <title>Sequential evolution of bacterial morphology by co-option of a developmental regulator.</title>
        <authorList>
            <person name="Jiang C."/>
            <person name="Brown P.J."/>
            <person name="Ducret A."/>
            <person name="Brun Y.V."/>
        </authorList>
    </citation>
    <scope>NUCLEOTIDE SEQUENCE [LARGE SCALE GENOMIC DNA]</scope>
    <source>
        <strain evidence="2 3">DSM 16100</strain>
    </source>
</reference>
<accession>V4PZ81</accession>
<dbReference type="PATRIC" id="fig|1121022.4.peg.987"/>
<organism evidence="2 3">
    <name type="scientific">Asticcacaulis benevestitus DSM 16100 = ATCC BAA-896</name>
    <dbReference type="NCBI Taxonomy" id="1121022"/>
    <lineage>
        <taxon>Bacteria</taxon>
        <taxon>Pseudomonadati</taxon>
        <taxon>Pseudomonadota</taxon>
        <taxon>Alphaproteobacteria</taxon>
        <taxon>Caulobacterales</taxon>
        <taxon>Caulobacteraceae</taxon>
        <taxon>Asticcacaulis</taxon>
    </lineage>
</organism>
<comment type="caution">
    <text evidence="2">The sequence shown here is derived from an EMBL/GenBank/DDBJ whole genome shotgun (WGS) entry which is preliminary data.</text>
</comment>
<protein>
    <recommendedName>
        <fullName evidence="4">DUF2059 domain-containing protein</fullName>
    </recommendedName>
</protein>
<feature type="signal peptide" evidence="1">
    <location>
        <begin position="1"/>
        <end position="23"/>
    </location>
</feature>
<dbReference type="Proteomes" id="UP000017837">
    <property type="component" value="Unassembled WGS sequence"/>
</dbReference>
<keyword evidence="3" id="KW-1185">Reference proteome</keyword>
<name>V4PZ81_9CAUL</name>
<evidence type="ECO:0008006" key="4">
    <source>
        <dbReference type="Google" id="ProtNLM"/>
    </source>
</evidence>
<proteinExistence type="predicted"/>
<sequence length="312" mass="32669">MLLTFRTYLLAGVLALCAASASAQSPLTLEQASQLKAYLKDSAALHNRVAAPLPSATSVALNDAFLAVVGQAQAAAPVLAASATPATGDTGAALVTKLPKSKGMLAILNLGAPASSISGITYGLSAGQGVAPAVPVSETFNHDTALAVVAAMKTPGNTTAEAAAAYAATPAIDAEPLLEERIALVRAVYRIDGTEELIRHFVGTQHMQLIVGEVARHIDFSKLSETDKYRLAAIAAVAQTDLEDKIIRMNALVQAQNMSKADLLQLLAAYDNDAQRKLTDLRLHDDGKVDRAAELDIRLAQYQITKAFESGQ</sequence>
<dbReference type="AlphaFoldDB" id="V4PZ81"/>
<evidence type="ECO:0000313" key="3">
    <source>
        <dbReference type="Proteomes" id="UP000017837"/>
    </source>
</evidence>
<dbReference type="EMBL" id="AWGB01000007">
    <property type="protein sequence ID" value="ESQ93671.1"/>
    <property type="molecule type" value="Genomic_DNA"/>
</dbReference>
<feature type="chain" id="PRO_5004725602" description="DUF2059 domain-containing protein" evidence="1">
    <location>
        <begin position="24"/>
        <end position="312"/>
    </location>
</feature>
<gene>
    <name evidence="2" type="ORF">ABENE_04965</name>
</gene>
<evidence type="ECO:0000256" key="1">
    <source>
        <dbReference type="SAM" id="SignalP"/>
    </source>
</evidence>
<keyword evidence="1" id="KW-0732">Signal</keyword>
<evidence type="ECO:0000313" key="2">
    <source>
        <dbReference type="EMBL" id="ESQ93671.1"/>
    </source>
</evidence>